<dbReference type="EMBL" id="LDJX01000003">
    <property type="protein sequence ID" value="KPM32343.1"/>
    <property type="molecule type" value="Genomic_DNA"/>
</dbReference>
<gene>
    <name evidence="2" type="ORF">I595_1995</name>
</gene>
<keyword evidence="3" id="KW-1185">Reference proteome</keyword>
<comment type="caution">
    <text evidence="2">The sequence shown here is derived from an EMBL/GenBank/DDBJ whole genome shotgun (WGS) entry which is preliminary data.</text>
</comment>
<name>A0A0P7AG22_9FLAO</name>
<dbReference type="RefSeq" id="WP_054559088.1">
    <property type="nucleotide sequence ID" value="NZ_LDJX01000003.1"/>
</dbReference>
<accession>A0A0P7AG22</accession>
<evidence type="ECO:0000313" key="2">
    <source>
        <dbReference type="EMBL" id="KPM32343.1"/>
    </source>
</evidence>
<proteinExistence type="predicted"/>
<keyword evidence="1" id="KW-0732">Signal</keyword>
<feature type="chain" id="PRO_5006134793" evidence="1">
    <location>
        <begin position="22"/>
        <end position="100"/>
    </location>
</feature>
<feature type="signal peptide" evidence="1">
    <location>
        <begin position="1"/>
        <end position="21"/>
    </location>
</feature>
<dbReference type="OrthoDB" id="1178051at2"/>
<dbReference type="AlphaFoldDB" id="A0A0P7AG22"/>
<evidence type="ECO:0000256" key="1">
    <source>
        <dbReference type="SAM" id="SignalP"/>
    </source>
</evidence>
<reference evidence="2 3" key="1">
    <citation type="submission" date="2015-09" db="EMBL/GenBank/DDBJ databases">
        <title>Genome sequence of the marine flavobacterium Croceitalea dokdonensis DOKDO 023 that contains proton- and sodium-pumping rhodopsins.</title>
        <authorList>
            <person name="Kwon S.-K."/>
            <person name="Lee H.K."/>
            <person name="Kwak M.-J."/>
            <person name="Kim J.F."/>
        </authorList>
    </citation>
    <scope>NUCLEOTIDE SEQUENCE [LARGE SCALE GENOMIC DNA]</scope>
    <source>
        <strain evidence="2 3">DOKDO 023</strain>
    </source>
</reference>
<sequence>MKIRKYIAVLFIAAMFLPLFSAKAEKEVKDNQFNIQDVVFEEQDDVLELDFDTTGHLPSGFDPYANEVSIQTIQFMEEDEVELDFDTTTYLPENFDAYNK</sequence>
<organism evidence="2 3">
    <name type="scientific">Croceitalea dokdonensis DOKDO 023</name>
    <dbReference type="NCBI Taxonomy" id="1300341"/>
    <lineage>
        <taxon>Bacteria</taxon>
        <taxon>Pseudomonadati</taxon>
        <taxon>Bacteroidota</taxon>
        <taxon>Flavobacteriia</taxon>
        <taxon>Flavobacteriales</taxon>
        <taxon>Flavobacteriaceae</taxon>
        <taxon>Croceitalea</taxon>
    </lineage>
</organism>
<protein>
    <submittedName>
        <fullName evidence="2">Uncharacterized protein</fullName>
    </submittedName>
</protein>
<dbReference type="Proteomes" id="UP000050280">
    <property type="component" value="Unassembled WGS sequence"/>
</dbReference>
<evidence type="ECO:0000313" key="3">
    <source>
        <dbReference type="Proteomes" id="UP000050280"/>
    </source>
</evidence>